<name>A0A518AZ31_9BACT</name>
<evidence type="ECO:0000313" key="2">
    <source>
        <dbReference type="Proteomes" id="UP000317093"/>
    </source>
</evidence>
<sequence length="78" mass="8766">MSDEENDLPAPGEKWERVVFVKPLRPDGFGFSVPARFVSIVGCAETTDHGRKVIYEEEGGHRDAVDLGEFLAEFRRAE</sequence>
<proteinExistence type="predicted"/>
<dbReference type="AlphaFoldDB" id="A0A518AZ31"/>
<evidence type="ECO:0000313" key="1">
    <source>
        <dbReference type="EMBL" id="QDU59991.1"/>
    </source>
</evidence>
<dbReference type="Proteomes" id="UP000317093">
    <property type="component" value="Chromosome"/>
</dbReference>
<accession>A0A518AZ31</accession>
<keyword evidence="2" id="KW-1185">Reference proteome</keyword>
<dbReference type="KEGG" id="knv:Pan216_08280"/>
<organism evidence="1 2">
    <name type="scientific">Kolteria novifilia</name>
    <dbReference type="NCBI Taxonomy" id="2527975"/>
    <lineage>
        <taxon>Bacteria</taxon>
        <taxon>Pseudomonadati</taxon>
        <taxon>Planctomycetota</taxon>
        <taxon>Planctomycetia</taxon>
        <taxon>Kolteriales</taxon>
        <taxon>Kolteriaceae</taxon>
        <taxon>Kolteria</taxon>
    </lineage>
</organism>
<protein>
    <submittedName>
        <fullName evidence="1">Uncharacterized protein</fullName>
    </submittedName>
</protein>
<dbReference type="RefSeq" id="WP_145255123.1">
    <property type="nucleotide sequence ID" value="NZ_CP036279.1"/>
</dbReference>
<reference evidence="1 2" key="1">
    <citation type="submission" date="2019-02" db="EMBL/GenBank/DDBJ databases">
        <title>Deep-cultivation of Planctomycetes and their phenomic and genomic characterization uncovers novel biology.</title>
        <authorList>
            <person name="Wiegand S."/>
            <person name="Jogler M."/>
            <person name="Boedeker C."/>
            <person name="Pinto D."/>
            <person name="Vollmers J."/>
            <person name="Rivas-Marin E."/>
            <person name="Kohn T."/>
            <person name="Peeters S.H."/>
            <person name="Heuer A."/>
            <person name="Rast P."/>
            <person name="Oberbeckmann S."/>
            <person name="Bunk B."/>
            <person name="Jeske O."/>
            <person name="Meyerdierks A."/>
            <person name="Storesund J.E."/>
            <person name="Kallscheuer N."/>
            <person name="Luecker S."/>
            <person name="Lage O.M."/>
            <person name="Pohl T."/>
            <person name="Merkel B.J."/>
            <person name="Hornburger P."/>
            <person name="Mueller R.-W."/>
            <person name="Bruemmer F."/>
            <person name="Labrenz M."/>
            <person name="Spormann A.M."/>
            <person name="Op den Camp H."/>
            <person name="Overmann J."/>
            <person name="Amann R."/>
            <person name="Jetten M.S.M."/>
            <person name="Mascher T."/>
            <person name="Medema M.H."/>
            <person name="Devos D.P."/>
            <person name="Kaster A.-K."/>
            <person name="Ovreas L."/>
            <person name="Rohde M."/>
            <person name="Galperin M.Y."/>
            <person name="Jogler C."/>
        </authorList>
    </citation>
    <scope>NUCLEOTIDE SEQUENCE [LARGE SCALE GENOMIC DNA]</scope>
    <source>
        <strain evidence="1 2">Pan216</strain>
    </source>
</reference>
<dbReference type="EMBL" id="CP036279">
    <property type="protein sequence ID" value="QDU59991.1"/>
    <property type="molecule type" value="Genomic_DNA"/>
</dbReference>
<gene>
    <name evidence="1" type="ORF">Pan216_08280</name>
</gene>